<feature type="region of interest" description="Disordered" evidence="2">
    <location>
        <begin position="57"/>
        <end position="93"/>
    </location>
</feature>
<dbReference type="InterPro" id="IPR033551">
    <property type="entry name" value="DRC7/lobo"/>
</dbReference>
<dbReference type="InterPro" id="IPR056291">
    <property type="entry name" value="MORN_DRC7"/>
</dbReference>
<dbReference type="VEuPathDB" id="ToxoDB:ETH2_0412900"/>
<proteinExistence type="predicted"/>
<dbReference type="PANTHER" id="PTHR35249:SF2">
    <property type="entry name" value="DYNEIN REGULATORY COMPLEX SUBUNIT 7"/>
    <property type="match status" value="1"/>
</dbReference>
<sequence length="548" mass="61229">MKNRAREARTCARSNVRRPIKRPTQKTKVLGHEDDTTFKIELPKPLRYEELEKLAEERRKEREEKQNALLKAEDSEEEEEAAAKDKHRDKRVNMRPKLKAQEIDFSLSNSRLFECALCMPPKTEEHENQLAEFGADRKNKNVNALFAPRAWCRRIQLSSLDLLNPFYGGQKTVFYKDAKFQEFAPYSQADGLVRCITFYSNPRRNLPEEILFQFEHRNDGLEERVFWPAARRQVERYAPGNPHALREVVTVYGERRELHFYNSRLDGLIKHVELFGKKIYEEFEGRSDGLIEHAMKMEEGESTEEGGETLKIRSLLQYDGEEAPFSGGCKAPAPTEAEWRRQQQTAIELARSATEQQLLTKKIWILRHDGDSSGAAKVDKAISCEGPIDAAAAAAAAAAEAAAVPAAAAEAFAAAASTLSPGAADATPAAAAAATAAAAAEGKEWKPKYPFCSHPTLTPALVDIAAYVAAKQPAAGKEIDSKTAEEIAKRAKNELRLRLMGRAAAIQQQLEEKQEQLKRIKALQKLNELECAIAKDTRLKAMWASGAE</sequence>
<evidence type="ECO:0000256" key="1">
    <source>
        <dbReference type="SAM" id="Coils"/>
    </source>
</evidence>
<gene>
    <name evidence="4" type="ORF">ETH_00013910</name>
</gene>
<dbReference type="VEuPathDB" id="ToxoDB:ETH_00013910"/>
<dbReference type="GeneID" id="25251944"/>
<reference evidence="4" key="2">
    <citation type="submission" date="2013-10" db="EMBL/GenBank/DDBJ databases">
        <authorList>
            <person name="Aslett M."/>
        </authorList>
    </citation>
    <scope>NUCLEOTIDE SEQUENCE [LARGE SCALE GENOMIC DNA]</scope>
    <source>
        <strain evidence="4">Houghton</strain>
    </source>
</reference>
<dbReference type="Pfam" id="PF24667">
    <property type="entry name" value="MORN_DRC7"/>
    <property type="match status" value="1"/>
</dbReference>
<evidence type="ECO:0000259" key="3">
    <source>
        <dbReference type="Pfam" id="PF24667"/>
    </source>
</evidence>
<evidence type="ECO:0000256" key="2">
    <source>
        <dbReference type="SAM" id="MobiDB-lite"/>
    </source>
</evidence>
<dbReference type="GO" id="GO:0031514">
    <property type="term" value="C:motile cilium"/>
    <property type="evidence" value="ECO:0007669"/>
    <property type="project" value="TreeGrafter"/>
</dbReference>
<dbReference type="Proteomes" id="UP000030747">
    <property type="component" value="Unassembled WGS sequence"/>
</dbReference>
<evidence type="ECO:0000313" key="4">
    <source>
        <dbReference type="EMBL" id="CDJ42790.1"/>
    </source>
</evidence>
<protein>
    <recommendedName>
        <fullName evidence="3">Dynein regulatory complex subunit 7 MORN domain-containing protein</fullName>
    </recommendedName>
</protein>
<accession>U6L4T8</accession>
<keyword evidence="5" id="KW-1185">Reference proteome</keyword>
<feature type="region of interest" description="Disordered" evidence="2">
    <location>
        <begin position="1"/>
        <end position="36"/>
    </location>
</feature>
<dbReference type="AlphaFoldDB" id="U6L4T8"/>
<dbReference type="PANTHER" id="PTHR35249">
    <property type="entry name" value="DYNEIN REGULATORY COMPLEX SUBUNIT 7"/>
    <property type="match status" value="1"/>
</dbReference>
<dbReference type="RefSeq" id="XP_013233540.1">
    <property type="nucleotide sequence ID" value="XM_013378086.1"/>
</dbReference>
<organism evidence="4 5">
    <name type="scientific">Eimeria tenella</name>
    <name type="common">Coccidian parasite</name>
    <dbReference type="NCBI Taxonomy" id="5802"/>
    <lineage>
        <taxon>Eukaryota</taxon>
        <taxon>Sar</taxon>
        <taxon>Alveolata</taxon>
        <taxon>Apicomplexa</taxon>
        <taxon>Conoidasida</taxon>
        <taxon>Coccidia</taxon>
        <taxon>Eucoccidiorida</taxon>
        <taxon>Eimeriorina</taxon>
        <taxon>Eimeriidae</taxon>
        <taxon>Eimeria</taxon>
    </lineage>
</organism>
<feature type="domain" description="Dynein regulatory complex subunit 7 MORN" evidence="3">
    <location>
        <begin position="169"/>
        <end position="302"/>
    </location>
</feature>
<dbReference type="OrthoDB" id="10262874at2759"/>
<feature type="compositionally biased region" description="Basic residues" evidence="2">
    <location>
        <begin position="15"/>
        <end position="25"/>
    </location>
</feature>
<feature type="coiled-coil region" evidence="1">
    <location>
        <begin position="496"/>
        <end position="526"/>
    </location>
</feature>
<name>U6L4T8_EIMTE</name>
<keyword evidence="1" id="KW-0175">Coiled coil</keyword>
<dbReference type="OMA" id="RLKAMWA"/>
<feature type="compositionally biased region" description="Basic and acidic residues" evidence="2">
    <location>
        <begin position="1"/>
        <end position="10"/>
    </location>
</feature>
<evidence type="ECO:0000313" key="5">
    <source>
        <dbReference type="Proteomes" id="UP000030747"/>
    </source>
</evidence>
<dbReference type="GO" id="GO:0048870">
    <property type="term" value="P:cell motility"/>
    <property type="evidence" value="ECO:0007669"/>
    <property type="project" value="TreeGrafter"/>
</dbReference>
<dbReference type="EMBL" id="HG675738">
    <property type="protein sequence ID" value="CDJ42790.1"/>
    <property type="molecule type" value="Genomic_DNA"/>
</dbReference>
<feature type="compositionally biased region" description="Basic and acidic residues" evidence="2">
    <location>
        <begin position="57"/>
        <end position="66"/>
    </location>
</feature>
<reference evidence="4" key="1">
    <citation type="submission" date="2013-10" db="EMBL/GenBank/DDBJ databases">
        <title>Genomic analysis of the causative agents of coccidiosis in chickens.</title>
        <authorList>
            <person name="Reid A.J."/>
            <person name="Blake D."/>
            <person name="Billington K."/>
            <person name="Browne H."/>
            <person name="Dunn M."/>
            <person name="Hung S."/>
            <person name="Kawahara F."/>
            <person name="Miranda-Saavedra D."/>
            <person name="Mourier T."/>
            <person name="Nagra H."/>
            <person name="Otto T.D."/>
            <person name="Rawlings N."/>
            <person name="Sanchez A."/>
            <person name="Sanders M."/>
            <person name="Subramaniam C."/>
            <person name="Tay Y."/>
            <person name="Dear P."/>
            <person name="Doerig C."/>
            <person name="Gruber A."/>
            <person name="Parkinson J."/>
            <person name="Shirley M."/>
            <person name="Wan K.L."/>
            <person name="Berriman M."/>
            <person name="Tomley F."/>
            <person name="Pain A."/>
        </authorList>
    </citation>
    <scope>NUCLEOTIDE SEQUENCE [LARGE SCALE GENOMIC DNA]</scope>
    <source>
        <strain evidence="4">Houghton</strain>
    </source>
</reference>